<dbReference type="EMBL" id="JAUUTY010000005">
    <property type="protein sequence ID" value="KAK1632679.1"/>
    <property type="molecule type" value="Genomic_DNA"/>
</dbReference>
<name>A0AAD8RWY5_LOLMU</name>
<evidence type="ECO:0000313" key="1">
    <source>
        <dbReference type="EMBL" id="KAK1632679.1"/>
    </source>
</evidence>
<dbReference type="InterPro" id="IPR036397">
    <property type="entry name" value="RNaseH_sf"/>
</dbReference>
<dbReference type="GO" id="GO:0003676">
    <property type="term" value="F:nucleic acid binding"/>
    <property type="evidence" value="ECO:0007669"/>
    <property type="project" value="InterPro"/>
</dbReference>
<sequence>MIKKNLKEWEECLPHVEFAYNRAVHSTTELCPFEVVYGFKPITPLDLLPLPIHERVNMEASKRADYVKKIHEKTKELIEKKGKSNARMNKKRKEMLFKPGDLVWVHFRKDSRYMANPGKEHWKVVQWIFRYLRGTSKACLRFGRIGEGLAGYVDSDYAGDLDKRRSLTGYVFTVGGCAVSWKATLQDVVAQSTTEAEYMAIAEADQMFHERTKHIDIKYHTIRDVVAKGKVKVCKISTHDNPADMMTKPVPVSKFELCSSLVGIIV</sequence>
<dbReference type="Gene3D" id="3.30.420.10">
    <property type="entry name" value="Ribonuclease H-like superfamily/Ribonuclease H"/>
    <property type="match status" value="1"/>
</dbReference>
<organism evidence="1 2">
    <name type="scientific">Lolium multiflorum</name>
    <name type="common">Italian ryegrass</name>
    <name type="synonym">Lolium perenne subsp. multiflorum</name>
    <dbReference type="NCBI Taxonomy" id="4521"/>
    <lineage>
        <taxon>Eukaryota</taxon>
        <taxon>Viridiplantae</taxon>
        <taxon>Streptophyta</taxon>
        <taxon>Embryophyta</taxon>
        <taxon>Tracheophyta</taxon>
        <taxon>Spermatophyta</taxon>
        <taxon>Magnoliopsida</taxon>
        <taxon>Liliopsida</taxon>
        <taxon>Poales</taxon>
        <taxon>Poaceae</taxon>
        <taxon>BOP clade</taxon>
        <taxon>Pooideae</taxon>
        <taxon>Poodae</taxon>
        <taxon>Poeae</taxon>
        <taxon>Poeae Chloroplast Group 2 (Poeae type)</taxon>
        <taxon>Loliodinae</taxon>
        <taxon>Loliinae</taxon>
        <taxon>Lolium</taxon>
    </lineage>
</organism>
<protein>
    <submittedName>
        <fullName evidence="1">Uncharacterized protein</fullName>
    </submittedName>
</protein>
<reference evidence="1" key="1">
    <citation type="submission" date="2023-07" db="EMBL/GenBank/DDBJ databases">
        <title>A chromosome-level genome assembly of Lolium multiflorum.</title>
        <authorList>
            <person name="Chen Y."/>
            <person name="Copetti D."/>
            <person name="Kolliker R."/>
            <person name="Studer B."/>
        </authorList>
    </citation>
    <scope>NUCLEOTIDE SEQUENCE</scope>
    <source>
        <strain evidence="1">02402/16</strain>
        <tissue evidence="1">Leaf</tissue>
    </source>
</reference>
<evidence type="ECO:0000313" key="2">
    <source>
        <dbReference type="Proteomes" id="UP001231189"/>
    </source>
</evidence>
<dbReference type="AlphaFoldDB" id="A0AAD8RWY5"/>
<dbReference type="Proteomes" id="UP001231189">
    <property type="component" value="Unassembled WGS sequence"/>
</dbReference>
<comment type="caution">
    <text evidence="1">The sequence shown here is derived from an EMBL/GenBank/DDBJ whole genome shotgun (WGS) entry which is preliminary data.</text>
</comment>
<dbReference type="CDD" id="cd09272">
    <property type="entry name" value="RNase_HI_RT_Ty1"/>
    <property type="match status" value="1"/>
</dbReference>
<dbReference type="PANTHER" id="PTHR11439">
    <property type="entry name" value="GAG-POL-RELATED RETROTRANSPOSON"/>
    <property type="match status" value="1"/>
</dbReference>
<keyword evidence="2" id="KW-1185">Reference proteome</keyword>
<proteinExistence type="predicted"/>
<gene>
    <name evidence="1" type="ORF">QYE76_006994</name>
</gene>
<accession>A0AAD8RWY5</accession>